<dbReference type="GeneID" id="16029419"/>
<gene>
    <name evidence="2" type="primary">tatA</name>
</gene>
<evidence type="ECO:0000256" key="1">
    <source>
        <dbReference type="SAM" id="MobiDB-lite"/>
    </source>
</evidence>
<name>M4Q9K3_HISAR</name>
<organism evidence="2">
    <name type="scientific">Histiona aroides</name>
    <name type="common">Flagellate</name>
    <dbReference type="NCBI Taxonomy" id="392300"/>
    <lineage>
        <taxon>Eukaryota</taxon>
        <taxon>Discoba</taxon>
        <taxon>Jakobida</taxon>
        <taxon>Histionina</taxon>
        <taxon>Histionidae</taxon>
        <taxon>Histiona</taxon>
    </lineage>
</organism>
<reference evidence="2" key="2">
    <citation type="journal article" date="2006" name="RNA">
        <title>Hybrid E. coli--Mitochondrial ribonuclease P RNAs are catalytically active.</title>
        <authorList>
            <person name="Seif E."/>
            <person name="Cadieux A."/>
            <person name="Lang B.F."/>
        </authorList>
    </citation>
    <scope>NUCLEOTIDE SEQUENCE</scope>
    <source>
        <strain evidence="2">ATCC 50634</strain>
    </source>
</reference>
<accession>M4Q9K3</accession>
<reference evidence="2" key="1">
    <citation type="journal article" date="2004" name="RNA">
        <title>Mitochondrial 3' tRNA editing in the jakobid Seculamonas ecuadoriensis: a novel mechanism and implications for tRNA processing.</title>
        <authorList>
            <person name="Leigh J."/>
            <person name="Lang B.F."/>
        </authorList>
    </citation>
    <scope>NUCLEOTIDE SEQUENCE</scope>
    <source>
        <strain evidence="2">ATCC 50634</strain>
    </source>
</reference>
<dbReference type="EMBL" id="KC353353">
    <property type="protein sequence ID" value="AGH24097.1"/>
    <property type="molecule type" value="Genomic_DNA"/>
</dbReference>
<evidence type="ECO:0000313" key="2">
    <source>
        <dbReference type="EMBL" id="AGH24097.1"/>
    </source>
</evidence>
<keyword evidence="2" id="KW-0496">Mitochondrion</keyword>
<dbReference type="AlphaFoldDB" id="M4Q9K3"/>
<geneLocation type="mitochondrion" evidence="2"/>
<reference evidence="2" key="3">
    <citation type="journal article" date="2013" name="Genome Biol. Evol.">
        <title>Strikingly bacteria-like and gene-rich mitochondrial genomes throughout jakobid protists.</title>
        <authorList>
            <person name="Burger G."/>
            <person name="Gray M.W."/>
            <person name="Forget L."/>
            <person name="Lang B.F."/>
        </authorList>
    </citation>
    <scope>NUCLEOTIDE SEQUENCE</scope>
    <source>
        <strain evidence="2">ATCC 50634</strain>
    </source>
</reference>
<sequence>MSIGIGQLIIIILLVVVLFGKYPNISNEILNGIKNIRGLLNNTEQKETPKQINDKKQDEHKKD</sequence>
<feature type="region of interest" description="Disordered" evidence="1">
    <location>
        <begin position="44"/>
        <end position="63"/>
    </location>
</feature>
<proteinExistence type="predicted"/>
<dbReference type="RefSeq" id="YP_007890603.1">
    <property type="nucleotide sequence ID" value="NC_021125.1"/>
</dbReference>
<protein>
    <submittedName>
        <fullName evidence="2">Sec-independent protein translocase component tatA/E</fullName>
    </submittedName>
</protein>
<dbReference type="Gene3D" id="1.20.5.3310">
    <property type="match status" value="1"/>
</dbReference>